<feature type="compositionally biased region" description="Polar residues" evidence="1">
    <location>
        <begin position="249"/>
        <end position="261"/>
    </location>
</feature>
<dbReference type="Pfam" id="PF07586">
    <property type="entry name" value="HXXSHH"/>
    <property type="match status" value="1"/>
</dbReference>
<dbReference type="EMBL" id="AP023086">
    <property type="protein sequence ID" value="BCD99882.1"/>
    <property type="molecule type" value="Genomic_DNA"/>
</dbReference>
<keyword evidence="3" id="KW-1185">Reference proteome</keyword>
<dbReference type="InterPro" id="IPR011447">
    <property type="entry name" value="DUF1552"/>
</dbReference>
<dbReference type="RefSeq" id="WP_236985182.1">
    <property type="nucleotide sequence ID" value="NZ_AP023086.1"/>
</dbReference>
<dbReference type="SUPFAM" id="SSF53649">
    <property type="entry name" value="Alkaline phosphatase-like"/>
    <property type="match status" value="1"/>
</dbReference>
<dbReference type="InterPro" id="IPR017850">
    <property type="entry name" value="Alkaline_phosphatase_core_sf"/>
</dbReference>
<organism evidence="2 3">
    <name type="scientific">Marinagarivorans cellulosilyticus</name>
    <dbReference type="NCBI Taxonomy" id="2721545"/>
    <lineage>
        <taxon>Bacteria</taxon>
        <taxon>Pseudomonadati</taxon>
        <taxon>Pseudomonadota</taxon>
        <taxon>Gammaproteobacteria</taxon>
        <taxon>Cellvibrionales</taxon>
        <taxon>Cellvibrionaceae</taxon>
        <taxon>Marinagarivorans</taxon>
    </lineage>
</organism>
<reference evidence="2 3" key="1">
    <citation type="journal article" date="2022" name="IScience">
        <title>An ultrasensitive nanofiber-based assay for enzymatic hydrolysis and deep-sea microbial degradation of cellulose.</title>
        <authorList>
            <person name="Tsudome M."/>
            <person name="Tachioka M."/>
            <person name="Miyazaki M."/>
            <person name="Uchimura K."/>
            <person name="Tsuda M."/>
            <person name="Takaki Y."/>
            <person name="Deguchi S."/>
        </authorList>
    </citation>
    <scope>NUCLEOTIDE SEQUENCE [LARGE SCALE GENOMIC DNA]</scope>
    <source>
        <strain evidence="2 3">GE09</strain>
    </source>
</reference>
<evidence type="ECO:0000313" key="3">
    <source>
        <dbReference type="Proteomes" id="UP001320119"/>
    </source>
</evidence>
<protein>
    <recommendedName>
        <fullName evidence="4">DUF1552 domain-containing protein</fullName>
    </recommendedName>
</protein>
<sequence length="427" mass="44371">MKIRYKNQFDKQRRDLLKTITGAGISRGLLNSFGLAGAMMINRLAEAQTGPKKSFALYVAGGVIPDLYTPNSNSVMKPMSQGYADQGVAGDINFLVGAATTNPGHGAMPFRFGGSYYGQASFDVMMARTIGANHPLDVLNLGVSQLDTQGSPTRDDLGGTINTINDPQSAMRRITSALGSGGGNTGGDGGTGGGTNPRQLFVDLHRDAIKTLNSKVLGQHEKEKLEEHLSSIETLESKLAPATGGGSAPAQSTTQTCSNVAMPSGNDGDFTSHTELQLEIAALALSCNVTASVSLCLGDDTSGFNIPGFNDKLHSSHHNDVTTWGQYITTAGYMFGLAAKTVRKLKDAGLLSDTLLVQNSDMGNGNAHSAADTPMFMAGAGVRAGRVTSVGGASQMDMFETAARILGADSHPAFKGWGGSNISGVAS</sequence>
<proteinExistence type="predicted"/>
<evidence type="ECO:0000256" key="1">
    <source>
        <dbReference type="SAM" id="MobiDB-lite"/>
    </source>
</evidence>
<dbReference type="AlphaFoldDB" id="A0AAN1WLU4"/>
<dbReference type="Proteomes" id="UP001320119">
    <property type="component" value="Chromosome"/>
</dbReference>
<accession>A0AAN1WLU4</accession>
<feature type="region of interest" description="Disordered" evidence="1">
    <location>
        <begin position="239"/>
        <end position="268"/>
    </location>
</feature>
<name>A0AAN1WLU4_9GAMM</name>
<dbReference type="KEGG" id="marq:MARGE09_P4084"/>
<gene>
    <name evidence="2" type="ORF">MARGE09_P4084</name>
</gene>
<evidence type="ECO:0008006" key="4">
    <source>
        <dbReference type="Google" id="ProtNLM"/>
    </source>
</evidence>
<evidence type="ECO:0000313" key="2">
    <source>
        <dbReference type="EMBL" id="BCD99882.1"/>
    </source>
</evidence>
<dbReference type="Gene3D" id="3.40.720.10">
    <property type="entry name" value="Alkaline Phosphatase, subunit A"/>
    <property type="match status" value="1"/>
</dbReference>